<accession>A0ACB7RZ29</accession>
<gene>
    <name evidence="1" type="ORF">HPB50_007630</name>
</gene>
<reference evidence="1" key="1">
    <citation type="submission" date="2020-05" db="EMBL/GenBank/DDBJ databases">
        <title>Large-scale comparative analyses of tick genomes elucidate their genetic diversity and vector capacities.</title>
        <authorList>
            <person name="Jia N."/>
            <person name="Wang J."/>
            <person name="Shi W."/>
            <person name="Du L."/>
            <person name="Sun Y."/>
            <person name="Zhan W."/>
            <person name="Jiang J."/>
            <person name="Wang Q."/>
            <person name="Zhang B."/>
            <person name="Ji P."/>
            <person name="Sakyi L.B."/>
            <person name="Cui X."/>
            <person name="Yuan T."/>
            <person name="Jiang B."/>
            <person name="Yang W."/>
            <person name="Lam T.T.-Y."/>
            <person name="Chang Q."/>
            <person name="Ding S."/>
            <person name="Wang X."/>
            <person name="Zhu J."/>
            <person name="Ruan X."/>
            <person name="Zhao L."/>
            <person name="Wei J."/>
            <person name="Que T."/>
            <person name="Du C."/>
            <person name="Cheng J."/>
            <person name="Dai P."/>
            <person name="Han X."/>
            <person name="Huang E."/>
            <person name="Gao Y."/>
            <person name="Liu J."/>
            <person name="Shao H."/>
            <person name="Ye R."/>
            <person name="Li L."/>
            <person name="Wei W."/>
            <person name="Wang X."/>
            <person name="Wang C."/>
            <person name="Yang T."/>
            <person name="Huo Q."/>
            <person name="Li W."/>
            <person name="Guo W."/>
            <person name="Chen H."/>
            <person name="Zhou L."/>
            <person name="Ni X."/>
            <person name="Tian J."/>
            <person name="Zhou Y."/>
            <person name="Sheng Y."/>
            <person name="Liu T."/>
            <person name="Pan Y."/>
            <person name="Xia L."/>
            <person name="Li J."/>
            <person name="Zhao F."/>
            <person name="Cao W."/>
        </authorList>
    </citation>
    <scope>NUCLEOTIDE SEQUENCE</scope>
    <source>
        <strain evidence="1">Hyas-2018</strain>
    </source>
</reference>
<evidence type="ECO:0000313" key="2">
    <source>
        <dbReference type="Proteomes" id="UP000821845"/>
    </source>
</evidence>
<comment type="caution">
    <text evidence="1">The sequence shown here is derived from an EMBL/GenBank/DDBJ whole genome shotgun (WGS) entry which is preliminary data.</text>
</comment>
<organism evidence="1 2">
    <name type="scientific">Hyalomma asiaticum</name>
    <name type="common">Tick</name>
    <dbReference type="NCBI Taxonomy" id="266040"/>
    <lineage>
        <taxon>Eukaryota</taxon>
        <taxon>Metazoa</taxon>
        <taxon>Ecdysozoa</taxon>
        <taxon>Arthropoda</taxon>
        <taxon>Chelicerata</taxon>
        <taxon>Arachnida</taxon>
        <taxon>Acari</taxon>
        <taxon>Parasitiformes</taxon>
        <taxon>Ixodida</taxon>
        <taxon>Ixodoidea</taxon>
        <taxon>Ixodidae</taxon>
        <taxon>Hyalomminae</taxon>
        <taxon>Hyalomma</taxon>
    </lineage>
</organism>
<dbReference type="EMBL" id="CM023486">
    <property type="protein sequence ID" value="KAH6927728.1"/>
    <property type="molecule type" value="Genomic_DNA"/>
</dbReference>
<name>A0ACB7RZ29_HYAAI</name>
<protein>
    <submittedName>
        <fullName evidence="1">Uncharacterized protein</fullName>
    </submittedName>
</protein>
<sequence>MRKLAQRISQAFNPAPSRSVTHLAPEQARWCSQDEIERRIAQPTPSMRAALTQDEMILMRRAELDRLQEAAQHEIPSYAPCLCCAVIVVALVLSLLLLSIVPYAHEFPLHLYSSRKTTDAPTTSTMSMDTDDDATADVFSAVNSSTFDDTENTRVFQIYDR</sequence>
<dbReference type="Proteomes" id="UP000821845">
    <property type="component" value="Chromosome 6"/>
</dbReference>
<proteinExistence type="predicted"/>
<evidence type="ECO:0000313" key="1">
    <source>
        <dbReference type="EMBL" id="KAH6927728.1"/>
    </source>
</evidence>
<keyword evidence="2" id="KW-1185">Reference proteome</keyword>